<keyword evidence="1" id="KW-0732">Signal</keyword>
<dbReference type="PROSITE" id="PS50106">
    <property type="entry name" value="PDZ"/>
    <property type="match status" value="1"/>
</dbReference>
<feature type="domain" description="PDZ" evidence="2">
    <location>
        <begin position="48"/>
        <end position="116"/>
    </location>
</feature>
<evidence type="ECO:0000259" key="2">
    <source>
        <dbReference type="PROSITE" id="PS50106"/>
    </source>
</evidence>
<dbReference type="Pfam" id="PF13180">
    <property type="entry name" value="PDZ_2"/>
    <property type="match status" value="1"/>
</dbReference>
<dbReference type="OrthoDB" id="5953789at2"/>
<accession>A0A0G8L434</accession>
<feature type="signal peptide" evidence="1">
    <location>
        <begin position="1"/>
        <end position="22"/>
    </location>
</feature>
<protein>
    <recommendedName>
        <fullName evidence="2">PDZ domain-containing protein</fullName>
    </recommendedName>
</protein>
<dbReference type="RefSeq" id="WP_031424546.1">
    <property type="nucleotide sequence ID" value="NZ_CP018729.1"/>
</dbReference>
<dbReference type="SUPFAM" id="SSF50156">
    <property type="entry name" value="PDZ domain-like"/>
    <property type="match status" value="1"/>
</dbReference>
<gene>
    <name evidence="3" type="ORF">CFBP8129_45570</name>
</gene>
<name>A0A0G8L434_9XANT</name>
<dbReference type="SMART" id="SM00228">
    <property type="entry name" value="PDZ"/>
    <property type="match status" value="1"/>
</dbReference>
<dbReference type="InterPro" id="IPR001478">
    <property type="entry name" value="PDZ"/>
</dbReference>
<organism evidence="3">
    <name type="scientific">Xanthomonas hortorum pv. gardneri</name>
    <dbReference type="NCBI Taxonomy" id="2754056"/>
    <lineage>
        <taxon>Bacteria</taxon>
        <taxon>Pseudomonadati</taxon>
        <taxon>Pseudomonadota</taxon>
        <taxon>Gammaproteobacteria</taxon>
        <taxon>Lysobacterales</taxon>
        <taxon>Lysobacteraceae</taxon>
        <taxon>Xanthomonas</taxon>
    </lineage>
</organism>
<dbReference type="Gene3D" id="2.30.42.10">
    <property type="match status" value="1"/>
</dbReference>
<evidence type="ECO:0000256" key="1">
    <source>
        <dbReference type="SAM" id="SignalP"/>
    </source>
</evidence>
<feature type="chain" id="PRO_5038209412" description="PDZ domain-containing protein" evidence="1">
    <location>
        <begin position="23"/>
        <end position="327"/>
    </location>
</feature>
<reference evidence="3" key="1">
    <citation type="submission" date="2020-07" db="EMBL/GenBank/DDBJ databases">
        <authorList>
            <person name="Pothier F. J."/>
        </authorList>
    </citation>
    <scope>NUCLEOTIDE SEQUENCE [LARGE SCALE GENOMIC DNA]</scope>
    <source>
        <plasmid evidence="3">CFBP8129_p211</plasmid>
    </source>
</reference>
<sequence>MNRITLFAVSAAFSLTSLTASGATVQPREEISRWGQISSAAWPLAQANVELCGQTTGPALGFTQVGSMENRPMIFGVGEGSPAAASGLKDFDELVAFNGKALQTRKLEQVTERFDEVFADEAEVGQPLQVTYLRDGAEATVEVTPVNACKFNVMYIPKPIPTTTQGTALLLGNAIDSYASSPLEIRTYVSRYLARVILDHQGQNQKQGRKFDLLSGAAGLLTGHQAPVTGNAFARFRNGESQDLEQDYLSVYLLARAGDDVSGVPLFWEGVFANMTGNRFIGRALGQSQASPERLQELTAARDEVLAKVQAGQELKPEGLRAGQKEG</sequence>
<dbReference type="EMBL" id="LR828254">
    <property type="protein sequence ID" value="CAD0362500.1"/>
    <property type="molecule type" value="Genomic_DNA"/>
</dbReference>
<dbReference type="EMBL" id="LR828254">
    <property type="protein sequence ID" value="CAD0362498.1"/>
    <property type="molecule type" value="Genomic_DNA"/>
</dbReference>
<keyword evidence="3" id="KW-0614">Plasmid</keyword>
<proteinExistence type="predicted"/>
<geneLocation type="plasmid" evidence="3">
    <name>CFBP8129_p211</name>
</geneLocation>
<evidence type="ECO:0000313" key="3">
    <source>
        <dbReference type="EMBL" id="CAD0362498.1"/>
    </source>
</evidence>
<dbReference type="InterPro" id="IPR036034">
    <property type="entry name" value="PDZ_sf"/>
</dbReference>
<dbReference type="AlphaFoldDB" id="A0A0G8L434"/>